<name>A0A5C0SCM5_CRATE</name>
<evidence type="ECO:0000313" key="2">
    <source>
        <dbReference type="EMBL" id="QEK10954.1"/>
    </source>
</evidence>
<gene>
    <name evidence="2" type="ORF">FQB35_00410</name>
</gene>
<evidence type="ECO:0000256" key="1">
    <source>
        <dbReference type="SAM" id="Phobius"/>
    </source>
</evidence>
<dbReference type="Proteomes" id="UP000324646">
    <property type="component" value="Chromosome"/>
</dbReference>
<reference evidence="2 3" key="1">
    <citation type="submission" date="2019-07" db="EMBL/GenBank/DDBJ databases">
        <title>Complete genome of Crassaminicella thermophila SY095.</title>
        <authorList>
            <person name="Li X."/>
        </authorList>
    </citation>
    <scope>NUCLEOTIDE SEQUENCE [LARGE SCALE GENOMIC DNA]</scope>
    <source>
        <strain evidence="2 3">SY095</strain>
    </source>
</reference>
<dbReference type="EMBL" id="CP042243">
    <property type="protein sequence ID" value="QEK10954.1"/>
    <property type="molecule type" value="Genomic_DNA"/>
</dbReference>
<evidence type="ECO:0000313" key="3">
    <source>
        <dbReference type="Proteomes" id="UP000324646"/>
    </source>
</evidence>
<accession>A0A5C0SCM5</accession>
<organism evidence="2 3">
    <name type="scientific">Crassaminicella thermophila</name>
    <dbReference type="NCBI Taxonomy" id="2599308"/>
    <lineage>
        <taxon>Bacteria</taxon>
        <taxon>Bacillati</taxon>
        <taxon>Bacillota</taxon>
        <taxon>Clostridia</taxon>
        <taxon>Eubacteriales</taxon>
        <taxon>Clostridiaceae</taxon>
        <taxon>Crassaminicella</taxon>
    </lineage>
</organism>
<keyword evidence="1" id="KW-0472">Membrane</keyword>
<sequence>MNNKKTLKKLKDQYFEIEIPKEIDVYINNGIIKGKLQLKKEKRKAKQIKWFGSIAAVFIAFVISINTIPSFAAATCDIPGLGKLVKILKFEKNIGHGGIITDGTDVNLISMQKYKDYENIIINFSNDTASHFDIYYREYPYTLIFSVSGARHFSAQNDLKLLKQSSFIKDAYPIITLDDSMIRFALTFNKPFNYEVTEYKEPAQIVVKISPKKEIPKHEIYSIRSKSYINGEELGLLEETFLDLEGTRILKDRKGYFCVEIGYFNSIDEAQKNLEELKDKYPILSQFYIEKRNALDLPEHTE</sequence>
<feature type="transmembrane region" description="Helical" evidence="1">
    <location>
        <begin position="48"/>
        <end position="68"/>
    </location>
</feature>
<keyword evidence="1" id="KW-1133">Transmembrane helix</keyword>
<keyword evidence="1" id="KW-0812">Transmembrane</keyword>
<dbReference type="OrthoDB" id="4990at2"/>
<dbReference type="AlphaFoldDB" id="A0A5C0SCM5"/>
<dbReference type="KEGG" id="crs:FQB35_00410"/>
<proteinExistence type="predicted"/>
<dbReference type="RefSeq" id="WP_148808028.1">
    <property type="nucleotide sequence ID" value="NZ_CP042243.1"/>
</dbReference>
<protein>
    <submittedName>
        <fullName evidence="2">DUF4179 domain-containing protein</fullName>
    </submittedName>
</protein>
<keyword evidence="3" id="KW-1185">Reference proteome</keyword>